<evidence type="ECO:0000256" key="5">
    <source>
        <dbReference type="RuleBase" id="RU004005"/>
    </source>
</evidence>
<dbReference type="InterPro" id="IPR005721">
    <property type="entry name" value="Ribosomal_uL22_euk/arc"/>
</dbReference>
<dbReference type="GO" id="GO:0022625">
    <property type="term" value="C:cytosolic large ribosomal subunit"/>
    <property type="evidence" value="ECO:0007669"/>
    <property type="project" value="UniProtKB-UniRule"/>
</dbReference>
<dbReference type="InterPro" id="IPR001063">
    <property type="entry name" value="Ribosomal_uL22"/>
</dbReference>
<evidence type="ECO:0000256" key="1">
    <source>
        <dbReference type="ARBA" id="ARBA00009451"/>
    </source>
</evidence>
<organism evidence="8">
    <name type="scientific">uncultured marine group II euryarchaeote DeepAnt-JyKC7</name>
    <dbReference type="NCBI Taxonomy" id="274855"/>
    <lineage>
        <taxon>Archaea</taxon>
        <taxon>Methanobacteriati</taxon>
        <taxon>Thermoplasmatota</taxon>
        <taxon>Candidatus Poseidoniia</taxon>
        <taxon>Candidatus Poseidoniales</taxon>
        <taxon>environmental samples</taxon>
    </lineage>
</organism>
<evidence type="ECO:0000256" key="6">
    <source>
        <dbReference type="RuleBase" id="RU004007"/>
    </source>
</evidence>
<accession>Q673S4</accession>
<keyword evidence="2 5" id="KW-0689">Ribosomal protein</keyword>
<name>Q673S4_9ARCH</name>
<reference evidence="8" key="1">
    <citation type="journal article" date="2004" name="Environ. Microbiol.">
        <title>Analysis of a genome fragment of a deep-sea uncultivated Group II euryarchaeote containing 16S rDNA, a spectinomycin-like operon and several energy metabolism genes.</title>
        <authorList>
            <person name="Moreira D."/>
            <person name="Rodriguez-Valera F."/>
            <person name="Lopez-Garcia P."/>
        </authorList>
    </citation>
    <scope>NUCLEOTIDE SEQUENCE</scope>
</reference>
<comment type="subunit">
    <text evidence="6">Part of the 50S ribosomal subunit.</text>
</comment>
<dbReference type="SUPFAM" id="SSF54843">
    <property type="entry name" value="Ribosomal protein L22"/>
    <property type="match status" value="1"/>
</dbReference>
<evidence type="ECO:0000256" key="3">
    <source>
        <dbReference type="ARBA" id="ARBA00023274"/>
    </source>
</evidence>
<evidence type="ECO:0000313" key="8">
    <source>
        <dbReference type="EMBL" id="AAT10152.1"/>
    </source>
</evidence>
<keyword evidence="6" id="KW-0699">rRNA-binding</keyword>
<proteinExistence type="inferred from homology"/>
<comment type="similarity">
    <text evidence="1 5">Belongs to the universal ribosomal protein uL22 family.</text>
</comment>
<dbReference type="PANTHER" id="PTHR11593">
    <property type="entry name" value="60S RIBOSOMAL PROTEIN L17"/>
    <property type="match status" value="1"/>
</dbReference>
<dbReference type="AlphaFoldDB" id="Q673S4"/>
<comment type="function">
    <text evidence="6">This protein binds specifically to 23S rRNA. It makes multiple contacts with different domains of the 23S rRNA in the assembled 50S subunit and ribosome.</text>
</comment>
<gene>
    <name evidence="8" type="primary">rplV</name>
</gene>
<dbReference type="GO" id="GO:0003735">
    <property type="term" value="F:structural constituent of ribosome"/>
    <property type="evidence" value="ECO:0007669"/>
    <property type="project" value="UniProtKB-UniRule"/>
</dbReference>
<evidence type="ECO:0000256" key="2">
    <source>
        <dbReference type="ARBA" id="ARBA00022980"/>
    </source>
</evidence>
<keyword evidence="6" id="KW-0694">RNA-binding</keyword>
<protein>
    <recommendedName>
        <fullName evidence="4 6">50S ribosomal protein L22</fullName>
    </recommendedName>
</protein>
<dbReference type="InterPro" id="IPR036394">
    <property type="entry name" value="Ribosomal_uL22_sf"/>
</dbReference>
<evidence type="ECO:0000256" key="4">
    <source>
        <dbReference type="NCBIfam" id="TIGR01038"/>
    </source>
</evidence>
<evidence type="ECO:0000256" key="7">
    <source>
        <dbReference type="SAM" id="MobiDB-lite"/>
    </source>
</evidence>
<keyword evidence="3 5" id="KW-0687">Ribonucleoprotein</keyword>
<dbReference type="Pfam" id="PF00237">
    <property type="entry name" value="Ribosomal_L22"/>
    <property type="match status" value="1"/>
</dbReference>
<feature type="region of interest" description="Disordered" evidence="7">
    <location>
        <begin position="70"/>
        <end position="93"/>
    </location>
</feature>
<dbReference type="NCBIfam" id="TIGR01038">
    <property type="entry name" value="uL22_arch_euk"/>
    <property type="match status" value="1"/>
</dbReference>
<sequence>MSREAGQPQSGYTQLLEGSNLATARLVNVDMHHKHCYQIAKFIRGMNVMDAIDYLERVIDKKVAIPYTRRSRKGKGGNTMAGHRKGKMGPGRYPNRASKEFIKLIKSAMENARQRYDTIDAEDMMITHCAAHRGQIHSGWRPRARGRATPKNHYQVNLEIFLEHFGGEEEDEEF</sequence>
<dbReference type="GO" id="GO:0002181">
    <property type="term" value="P:cytoplasmic translation"/>
    <property type="evidence" value="ECO:0007669"/>
    <property type="project" value="TreeGrafter"/>
</dbReference>
<dbReference type="PANTHER" id="PTHR11593:SF10">
    <property type="entry name" value="60S RIBOSOMAL PROTEIN L17"/>
    <property type="match status" value="1"/>
</dbReference>
<dbReference type="GO" id="GO:0019843">
    <property type="term" value="F:rRNA binding"/>
    <property type="evidence" value="ECO:0007669"/>
    <property type="project" value="UniProtKB-KW"/>
</dbReference>
<dbReference type="CDD" id="cd00336">
    <property type="entry name" value="Ribosomal_L22"/>
    <property type="match status" value="1"/>
</dbReference>
<dbReference type="EMBL" id="AY534910">
    <property type="protein sequence ID" value="AAT10152.1"/>
    <property type="molecule type" value="Genomic_DNA"/>
</dbReference>
<dbReference type="Gene3D" id="3.90.470.10">
    <property type="entry name" value="Ribosomal protein L22/L17"/>
    <property type="match status" value="1"/>
</dbReference>